<organism evidence="16">
    <name type="scientific">Toxoplasma gondii (strain ATCC 50861 / VEG)</name>
    <dbReference type="NCBI Taxonomy" id="432359"/>
    <lineage>
        <taxon>Eukaryota</taxon>
        <taxon>Sar</taxon>
        <taxon>Alveolata</taxon>
        <taxon>Apicomplexa</taxon>
        <taxon>Conoidasida</taxon>
        <taxon>Coccidia</taxon>
        <taxon>Eucoccidiorida</taxon>
        <taxon>Eimeriorina</taxon>
        <taxon>Sarcocystidae</taxon>
        <taxon>Toxoplasma</taxon>
    </lineage>
</organism>
<dbReference type="InterPro" id="IPR022310">
    <property type="entry name" value="NAD/GMP_synthase"/>
</dbReference>
<dbReference type="Gene3D" id="3.40.50.620">
    <property type="entry name" value="HUPs"/>
    <property type="match status" value="2"/>
</dbReference>
<name>A0A0F7UX22_TOXGV</name>
<dbReference type="NCBIfam" id="TIGR00888">
    <property type="entry name" value="guaA_Nterm"/>
    <property type="match status" value="1"/>
</dbReference>
<dbReference type="GO" id="GO:0005524">
    <property type="term" value="F:ATP binding"/>
    <property type="evidence" value="ECO:0007669"/>
    <property type="project" value="UniProtKB-UniRule"/>
</dbReference>
<evidence type="ECO:0000256" key="5">
    <source>
        <dbReference type="ARBA" id="ARBA00022741"/>
    </source>
</evidence>
<evidence type="ECO:0000256" key="11">
    <source>
        <dbReference type="ARBA" id="ARBA00031356"/>
    </source>
</evidence>
<evidence type="ECO:0000256" key="6">
    <source>
        <dbReference type="ARBA" id="ARBA00022749"/>
    </source>
</evidence>
<comment type="catalytic activity">
    <reaction evidence="13">
        <text>XMP + L-glutamine + ATP + H2O = GMP + L-glutamate + AMP + diphosphate + 2 H(+)</text>
        <dbReference type="Rhea" id="RHEA:11680"/>
        <dbReference type="ChEBI" id="CHEBI:15377"/>
        <dbReference type="ChEBI" id="CHEBI:15378"/>
        <dbReference type="ChEBI" id="CHEBI:29985"/>
        <dbReference type="ChEBI" id="CHEBI:30616"/>
        <dbReference type="ChEBI" id="CHEBI:33019"/>
        <dbReference type="ChEBI" id="CHEBI:57464"/>
        <dbReference type="ChEBI" id="CHEBI:58115"/>
        <dbReference type="ChEBI" id="CHEBI:58359"/>
        <dbReference type="ChEBI" id="CHEBI:456215"/>
        <dbReference type="EC" id="6.3.5.2"/>
    </reaction>
</comment>
<dbReference type="InterPro" id="IPR025777">
    <property type="entry name" value="GMPS_ATP_PPase_dom"/>
</dbReference>
<dbReference type="PROSITE" id="PS51273">
    <property type="entry name" value="GATASE_TYPE_1"/>
    <property type="match status" value="1"/>
</dbReference>
<dbReference type="EMBL" id="LN714498">
    <property type="protein sequence ID" value="CEL74772.1"/>
    <property type="molecule type" value="Genomic_DNA"/>
</dbReference>
<proteinExistence type="inferred from homology"/>
<protein>
    <recommendedName>
        <fullName evidence="3">GMP synthase [glutamine-hydrolyzing]</fullName>
        <ecNumber evidence="2">6.3.5.2</ecNumber>
    </recommendedName>
    <alternativeName>
        <fullName evidence="10">GMP synthetase</fullName>
    </alternativeName>
    <alternativeName>
        <fullName evidence="11">Glutamine amidotransferase</fullName>
    </alternativeName>
</protein>
<dbReference type="SUPFAM" id="SSF52317">
    <property type="entry name" value="Class I glutamine amidotransferase-like"/>
    <property type="match status" value="1"/>
</dbReference>
<dbReference type="UniPathway" id="UPA00189">
    <property type="reaction ID" value="UER00296"/>
</dbReference>
<keyword evidence="4" id="KW-0436">Ligase</keyword>
<dbReference type="AlphaFoldDB" id="A0A0F7UX22"/>
<dbReference type="InterPro" id="IPR001674">
    <property type="entry name" value="GMP_synth_C"/>
</dbReference>
<evidence type="ECO:0000256" key="7">
    <source>
        <dbReference type="ARBA" id="ARBA00022755"/>
    </source>
</evidence>
<dbReference type="SUPFAM" id="SSF54810">
    <property type="entry name" value="GMP synthetase C-terminal dimerisation domain"/>
    <property type="match status" value="1"/>
</dbReference>
<dbReference type="GO" id="GO:0005829">
    <property type="term" value="C:cytosol"/>
    <property type="evidence" value="ECO:0007669"/>
    <property type="project" value="TreeGrafter"/>
</dbReference>
<dbReference type="Pfam" id="PF00958">
    <property type="entry name" value="GMP_synt_C"/>
    <property type="match status" value="1"/>
</dbReference>
<comment type="function">
    <text evidence="12">Catalyzes the conversion of xanthine monophosphate (XMP) to GMP in the presence of glutamine and ATP through an adenyl-XMP intermediate.</text>
</comment>
<dbReference type="InterPro" id="IPR017926">
    <property type="entry name" value="GATASE"/>
</dbReference>
<dbReference type="PROSITE" id="PS51553">
    <property type="entry name" value="GMPS_ATP_PPASE"/>
    <property type="match status" value="1"/>
</dbReference>
<feature type="domain" description="GMPS ATP-PPase" evidence="15">
    <location>
        <begin position="248"/>
        <end position="472"/>
    </location>
</feature>
<evidence type="ECO:0000256" key="2">
    <source>
        <dbReference type="ARBA" id="ARBA00012746"/>
    </source>
</evidence>
<dbReference type="InterPro" id="IPR014729">
    <property type="entry name" value="Rossmann-like_a/b/a_fold"/>
</dbReference>
<evidence type="ECO:0000256" key="8">
    <source>
        <dbReference type="ARBA" id="ARBA00022840"/>
    </source>
</evidence>
<sequence>MANAAGVGCDGSSAAAEFDGGRVLVLDFGSQYSHLIVRRLREIGVYSELRRCDIGLQEIKGFSPSAVILSGGPASVYEAGSPHLCPSFFAWAQEAKVAVLGICYGMQEICHALGGKVEGGEKREFGSTWVELHLEEAAANGGAVALFAGIEEARCVDGEEAEGEKARKRHKSGRKEMLVWMSHGDKVTAIPEGFTTFASTAACPYAAIGDPERHFYGLQFHPEVTHTPQGTQLLKSFVLDIAKLKPSWTMKNFLQAEIRKIQTLVGDAHVLGALSGGVDSTVAAALVHKAIGDRFHGVLIDTGLLRQVPERMQRSTCMQVLCRTSQRPRRSTQVAKDEAQNTLAKLKACFPSLSIECVDASEAFFSKLAGVRDPEKKRKIIGNLFVDEFVRVVNEKKIHTHNTFLLQGTLYPDVIESCSFKGPSHTIKTHHNVGGLPEKMHLKVLEPLRELFKDEVRALGLELGLPHERVFRHPFPGPGLAVRIVGEVTPERARVLQEADAIFIEEIRKANLYDKIAQAFVVLLPDAPSVGVMGDCRTYEWTCVLRAVETTDFMTADWVRLPYDLVARCSTRIINEVKGINRVTMDVSSKPPATIEWE</sequence>
<keyword evidence="8 14" id="KW-0067">ATP-binding</keyword>
<dbReference type="Gene3D" id="3.30.300.10">
    <property type="match status" value="1"/>
</dbReference>
<dbReference type="InterPro" id="IPR029062">
    <property type="entry name" value="Class_I_gatase-like"/>
</dbReference>
<dbReference type="Pfam" id="PF02540">
    <property type="entry name" value="NAD_synthase"/>
    <property type="match status" value="1"/>
</dbReference>
<keyword evidence="5 14" id="KW-0547">Nucleotide-binding</keyword>
<dbReference type="PANTHER" id="PTHR11922">
    <property type="entry name" value="GMP SYNTHASE-RELATED"/>
    <property type="match status" value="1"/>
</dbReference>
<dbReference type="Gene3D" id="3.40.50.880">
    <property type="match status" value="1"/>
</dbReference>
<feature type="binding site" evidence="14">
    <location>
        <begin position="275"/>
        <end position="281"/>
    </location>
    <ligand>
        <name>ATP</name>
        <dbReference type="ChEBI" id="CHEBI:30616"/>
    </ligand>
</feature>
<dbReference type="CDD" id="cd01742">
    <property type="entry name" value="GATase1_GMP_Synthase"/>
    <property type="match status" value="1"/>
</dbReference>
<dbReference type="Pfam" id="PF00117">
    <property type="entry name" value="GATase"/>
    <property type="match status" value="1"/>
</dbReference>
<dbReference type="NCBIfam" id="TIGR00884">
    <property type="entry name" value="guaA_Cterm"/>
    <property type="match status" value="1"/>
</dbReference>
<dbReference type="InterPro" id="IPR004739">
    <property type="entry name" value="GMP_synth_GATase"/>
</dbReference>
<evidence type="ECO:0000256" key="3">
    <source>
        <dbReference type="ARBA" id="ARBA00021562"/>
    </source>
</evidence>
<keyword evidence="6 14" id="KW-0332">GMP biosynthesis</keyword>
<dbReference type="HAMAP" id="MF_00344">
    <property type="entry name" value="GMP_synthase"/>
    <property type="match status" value="1"/>
</dbReference>
<dbReference type="FunFam" id="3.40.50.880:FF:000001">
    <property type="entry name" value="GMP synthase [glutamine-hydrolyzing]"/>
    <property type="match status" value="1"/>
</dbReference>
<dbReference type="EC" id="6.3.5.2" evidence="2"/>
<reference evidence="16" key="1">
    <citation type="journal article" date="2015" name="PLoS ONE">
        <title>Comprehensive Evaluation of Toxoplasma gondii VEG and Neospora caninum LIV Genomes with Tachyzoite Stage Transcriptome and Proteome Defines Novel Transcript Features.</title>
        <authorList>
            <person name="Ramaprasad A."/>
            <person name="Mourier T."/>
            <person name="Naeem R."/>
            <person name="Malas T.B."/>
            <person name="Moussa E."/>
            <person name="Panigrahi A."/>
            <person name="Vermont S.J."/>
            <person name="Otto T.D."/>
            <person name="Wastling J."/>
            <person name="Pain A."/>
        </authorList>
    </citation>
    <scope>NUCLEOTIDE SEQUENCE</scope>
    <source>
        <strain evidence="16">VEG</strain>
    </source>
</reference>
<evidence type="ECO:0000256" key="1">
    <source>
        <dbReference type="ARBA" id="ARBA00005153"/>
    </source>
</evidence>
<dbReference type="SUPFAM" id="SSF52402">
    <property type="entry name" value="Adenine nucleotide alpha hydrolases-like"/>
    <property type="match status" value="1"/>
</dbReference>
<evidence type="ECO:0000256" key="12">
    <source>
        <dbReference type="ARBA" id="ARBA00044933"/>
    </source>
</evidence>
<accession>A0A0F7UX22</accession>
<dbReference type="InterPro" id="IPR022955">
    <property type="entry name" value="GMP_synthase"/>
</dbReference>
<dbReference type="CDD" id="cd01997">
    <property type="entry name" value="GMP_synthase_C"/>
    <property type="match status" value="1"/>
</dbReference>
<keyword evidence="9" id="KW-0315">Glutamine amidotransferase</keyword>
<gene>
    <name evidence="16" type="ORF">BN1205_025130</name>
</gene>
<evidence type="ECO:0000256" key="14">
    <source>
        <dbReference type="PROSITE-ProRule" id="PRU00886"/>
    </source>
</evidence>
<dbReference type="PANTHER" id="PTHR11922:SF2">
    <property type="entry name" value="GMP SYNTHASE [GLUTAMINE-HYDROLYZING]"/>
    <property type="match status" value="1"/>
</dbReference>
<dbReference type="FunFam" id="3.30.300.10:FF:000002">
    <property type="entry name" value="GMP synthase [glutamine-hydrolyzing]"/>
    <property type="match status" value="1"/>
</dbReference>
<comment type="pathway">
    <text evidence="1">Purine metabolism; GMP biosynthesis; GMP from XMP (L-Gln route): step 1/1.</text>
</comment>
<evidence type="ECO:0000256" key="13">
    <source>
        <dbReference type="ARBA" id="ARBA00049404"/>
    </source>
</evidence>
<evidence type="ECO:0000256" key="9">
    <source>
        <dbReference type="ARBA" id="ARBA00022962"/>
    </source>
</evidence>
<keyword evidence="7 14" id="KW-0658">Purine biosynthesis</keyword>
<evidence type="ECO:0000259" key="15">
    <source>
        <dbReference type="PROSITE" id="PS51553"/>
    </source>
</evidence>
<evidence type="ECO:0000256" key="4">
    <source>
        <dbReference type="ARBA" id="ARBA00022598"/>
    </source>
</evidence>
<dbReference type="GO" id="GO:0003921">
    <property type="term" value="F:GMP synthase activity"/>
    <property type="evidence" value="ECO:0007669"/>
    <property type="project" value="InterPro"/>
</dbReference>
<evidence type="ECO:0000313" key="16">
    <source>
        <dbReference type="EMBL" id="CEL74772.1"/>
    </source>
</evidence>
<evidence type="ECO:0000256" key="10">
    <source>
        <dbReference type="ARBA" id="ARBA00030464"/>
    </source>
</evidence>